<reference evidence="1" key="1">
    <citation type="submission" date="2020-10" db="EMBL/GenBank/DDBJ databases">
        <authorList>
            <person name="Gilroy R."/>
        </authorList>
    </citation>
    <scope>NUCLEOTIDE SEQUENCE</scope>
    <source>
        <strain evidence="1">35461</strain>
    </source>
</reference>
<dbReference type="NCBIfam" id="TIGR01509">
    <property type="entry name" value="HAD-SF-IA-v3"/>
    <property type="match status" value="1"/>
</dbReference>
<dbReference type="InterPro" id="IPR023214">
    <property type="entry name" value="HAD_sf"/>
</dbReference>
<gene>
    <name evidence="1" type="ORF">IAC79_07215</name>
</gene>
<name>A0A9D1T410_9BACT</name>
<protein>
    <submittedName>
        <fullName evidence="1">HAD family phosphatase</fullName>
    </submittedName>
</protein>
<proteinExistence type="predicted"/>
<dbReference type="CDD" id="cd07505">
    <property type="entry name" value="HAD_BPGM-like"/>
    <property type="match status" value="1"/>
</dbReference>
<dbReference type="PANTHER" id="PTHR18901:SF38">
    <property type="entry name" value="PSEUDOURIDINE-5'-PHOSPHATASE"/>
    <property type="match status" value="1"/>
</dbReference>
<organism evidence="1 2">
    <name type="scientific">Candidatus Spyradenecus faecavium</name>
    <dbReference type="NCBI Taxonomy" id="2840947"/>
    <lineage>
        <taxon>Bacteria</taxon>
        <taxon>Pseudomonadati</taxon>
        <taxon>Lentisphaerota</taxon>
        <taxon>Lentisphaeria</taxon>
        <taxon>Lentisphaerales</taxon>
        <taxon>Lentisphaeraceae</taxon>
        <taxon>Lentisphaeraceae incertae sedis</taxon>
        <taxon>Candidatus Spyradenecus</taxon>
    </lineage>
</organism>
<sequence>MTALPDLALFDVDGTLFDSERVWAEALALAMEALGERQRPERLMALIYGMAWPDAWRTLRDAFPRALEGLSVASLGRMMVERFDALFAARPPVIRPAIDLLRRLRAVGVPCAYVSGSPRATIAHDLRAAGIESLLDEARSVPSDDVTRGKPDPEGYLLALRRFGADPARTVVFEDSRVGATAALAAGVGRVCVCPPPSAPAQDYPPGVVRLASWDDFATP</sequence>
<dbReference type="InterPro" id="IPR023198">
    <property type="entry name" value="PGP-like_dom2"/>
</dbReference>
<dbReference type="Gene3D" id="1.10.150.240">
    <property type="entry name" value="Putative phosphatase, domain 2"/>
    <property type="match status" value="1"/>
</dbReference>
<dbReference type="SFLD" id="SFLDG01129">
    <property type="entry name" value="C1.5:_HAD__Beta-PGM__Phosphata"/>
    <property type="match status" value="1"/>
</dbReference>
<dbReference type="PANTHER" id="PTHR18901">
    <property type="entry name" value="2-DEOXYGLUCOSE-6-PHOSPHATE PHOSPHATASE 2"/>
    <property type="match status" value="1"/>
</dbReference>
<dbReference type="Pfam" id="PF00702">
    <property type="entry name" value="Hydrolase"/>
    <property type="match status" value="1"/>
</dbReference>
<comment type="caution">
    <text evidence="1">The sequence shown here is derived from an EMBL/GenBank/DDBJ whole genome shotgun (WGS) entry which is preliminary data.</text>
</comment>
<dbReference type="SUPFAM" id="SSF56784">
    <property type="entry name" value="HAD-like"/>
    <property type="match status" value="1"/>
</dbReference>
<dbReference type="EMBL" id="DVOR01000231">
    <property type="protein sequence ID" value="HIV09883.1"/>
    <property type="molecule type" value="Genomic_DNA"/>
</dbReference>
<reference evidence="1" key="2">
    <citation type="journal article" date="2021" name="PeerJ">
        <title>Extensive microbial diversity within the chicken gut microbiome revealed by metagenomics and culture.</title>
        <authorList>
            <person name="Gilroy R."/>
            <person name="Ravi A."/>
            <person name="Getino M."/>
            <person name="Pursley I."/>
            <person name="Horton D.L."/>
            <person name="Alikhan N.F."/>
            <person name="Baker D."/>
            <person name="Gharbi K."/>
            <person name="Hall N."/>
            <person name="Watson M."/>
            <person name="Adriaenssens E.M."/>
            <person name="Foster-Nyarko E."/>
            <person name="Jarju S."/>
            <person name="Secka A."/>
            <person name="Antonio M."/>
            <person name="Oren A."/>
            <person name="Chaudhuri R.R."/>
            <person name="La Ragione R."/>
            <person name="Hildebrand F."/>
            <person name="Pallen M.J."/>
        </authorList>
    </citation>
    <scope>NUCLEOTIDE SEQUENCE</scope>
    <source>
        <strain evidence="1">35461</strain>
    </source>
</reference>
<dbReference type="InterPro" id="IPR006439">
    <property type="entry name" value="HAD-SF_hydro_IA"/>
</dbReference>
<dbReference type="AlphaFoldDB" id="A0A9D1T410"/>
<dbReference type="InterPro" id="IPR036412">
    <property type="entry name" value="HAD-like_sf"/>
</dbReference>
<accession>A0A9D1T410</accession>
<evidence type="ECO:0000313" key="1">
    <source>
        <dbReference type="EMBL" id="HIV09883.1"/>
    </source>
</evidence>
<dbReference type="Gene3D" id="3.40.50.1000">
    <property type="entry name" value="HAD superfamily/HAD-like"/>
    <property type="match status" value="1"/>
</dbReference>
<evidence type="ECO:0000313" key="2">
    <source>
        <dbReference type="Proteomes" id="UP000886845"/>
    </source>
</evidence>
<dbReference type="Proteomes" id="UP000886845">
    <property type="component" value="Unassembled WGS sequence"/>
</dbReference>
<dbReference type="SFLD" id="SFLDS00003">
    <property type="entry name" value="Haloacid_Dehalogenase"/>
    <property type="match status" value="1"/>
</dbReference>